<dbReference type="RefSeq" id="WP_244819798.1">
    <property type="nucleotide sequence ID" value="NZ_CP112998.1"/>
</dbReference>
<dbReference type="Proteomes" id="UP001164653">
    <property type="component" value="Chromosome"/>
</dbReference>
<organism evidence="1 2">
    <name type="scientific">Dyadobacter pollutisoli</name>
    <dbReference type="NCBI Taxonomy" id="2910158"/>
    <lineage>
        <taxon>Bacteria</taxon>
        <taxon>Pseudomonadati</taxon>
        <taxon>Bacteroidota</taxon>
        <taxon>Cytophagia</taxon>
        <taxon>Cytophagales</taxon>
        <taxon>Spirosomataceae</taxon>
        <taxon>Dyadobacter</taxon>
    </lineage>
</organism>
<dbReference type="EMBL" id="CP112998">
    <property type="protein sequence ID" value="WAC14431.1"/>
    <property type="molecule type" value="Genomic_DNA"/>
</dbReference>
<accession>A0A9E8SP73</accession>
<dbReference type="KEGG" id="dpf:ON006_10840"/>
<protein>
    <recommendedName>
        <fullName evidence="3">DUF937 domain-containing protein</fullName>
    </recommendedName>
</protein>
<evidence type="ECO:0000313" key="2">
    <source>
        <dbReference type="Proteomes" id="UP001164653"/>
    </source>
</evidence>
<reference evidence="1" key="1">
    <citation type="submission" date="2022-11" db="EMBL/GenBank/DDBJ databases">
        <title>Dyadobacter pollutisoli sp. nov., isolated from plastic dumped soil.</title>
        <authorList>
            <person name="Kim J.M."/>
            <person name="Kim K.R."/>
            <person name="Lee J.K."/>
            <person name="Hao L."/>
            <person name="Jeon C.O."/>
        </authorList>
    </citation>
    <scope>NUCLEOTIDE SEQUENCE</scope>
    <source>
        <strain evidence="1">U1</strain>
    </source>
</reference>
<evidence type="ECO:0000313" key="1">
    <source>
        <dbReference type="EMBL" id="WAC14431.1"/>
    </source>
</evidence>
<gene>
    <name evidence="1" type="ORF">ON006_10840</name>
</gene>
<name>A0A9E8SP73_9BACT</name>
<proteinExistence type="predicted"/>
<sequence length="206" mass="20645">MLEQLLGLVQENSQQAIVQNPAVPNEHNEEVMNTLMGSITGGLQEHAQAGNLGGLMGLLSGNSATSSSSLMNNPIVASIASKAIGAIMEKFGMNSQTAGGIVNSVLPGVLGGLISKVSNPGDSSIDFNDIIESLTKGSSAQAPAQSSGFDFNQIGYAMADGKLDMNDLIKMGGSLMGGGSSAPQSGQGTSGGLDLGGMLGGLFGNK</sequence>
<evidence type="ECO:0008006" key="3">
    <source>
        <dbReference type="Google" id="ProtNLM"/>
    </source>
</evidence>
<dbReference type="AlphaFoldDB" id="A0A9E8SP73"/>
<keyword evidence="2" id="KW-1185">Reference proteome</keyword>